<dbReference type="GeneID" id="97259009"/>
<evidence type="ECO:0000313" key="3">
    <source>
        <dbReference type="Proteomes" id="UP000006051"/>
    </source>
</evidence>
<gene>
    <name evidence="2" type="ordered locus">Ornrh_0804</name>
</gene>
<dbReference type="STRING" id="867902.Ornrh_0804"/>
<proteinExistence type="predicted"/>
<evidence type="ECO:0000313" key="2">
    <source>
        <dbReference type="EMBL" id="AFL97000.1"/>
    </source>
</evidence>
<accession>I3ZZ66</accession>
<dbReference type="HOGENOM" id="CLU_3170975_0_0_10"/>
<feature type="transmembrane region" description="Helical" evidence="1">
    <location>
        <begin position="6"/>
        <end position="21"/>
    </location>
</feature>
<dbReference type="AlphaFoldDB" id="I3ZZ66"/>
<organism evidence="2 3">
    <name type="scientific">Ornithobacterium rhinotracheale (strain ATCC 51463 / DSM 15997 / CCUG 23171 / CIP 104009 / LMG 9086)</name>
    <dbReference type="NCBI Taxonomy" id="867902"/>
    <lineage>
        <taxon>Bacteria</taxon>
        <taxon>Pseudomonadati</taxon>
        <taxon>Bacteroidota</taxon>
        <taxon>Flavobacteriia</taxon>
        <taxon>Flavobacteriales</taxon>
        <taxon>Weeksellaceae</taxon>
        <taxon>Ornithobacterium</taxon>
    </lineage>
</organism>
<keyword evidence="1" id="KW-0812">Transmembrane</keyword>
<keyword evidence="1" id="KW-1133">Transmembrane helix</keyword>
<keyword evidence="3" id="KW-1185">Reference proteome</keyword>
<dbReference type="RefSeq" id="WP_014790601.1">
    <property type="nucleotide sequence ID" value="NC_018016.1"/>
</dbReference>
<dbReference type="KEGG" id="orh:Ornrh_0804"/>
<reference evidence="2 3" key="1">
    <citation type="submission" date="2012-06" db="EMBL/GenBank/DDBJ databases">
        <title>The complete genome of Ornithobacterium rhinotracheale DSM 15997.</title>
        <authorList>
            <consortium name="US DOE Joint Genome Institute (JGI-PGF)"/>
            <person name="Lucas S."/>
            <person name="Copeland A."/>
            <person name="Lapidus A."/>
            <person name="Goodwin L."/>
            <person name="Pitluck S."/>
            <person name="Peters L."/>
            <person name="Mikhailova N."/>
            <person name="Teshima H."/>
            <person name="Kyrpides N."/>
            <person name="Mavromatis K."/>
            <person name="Pagani I."/>
            <person name="Ivanova N."/>
            <person name="Ovchinnikova G."/>
            <person name="Zeytun A."/>
            <person name="Detter J.C."/>
            <person name="Han C."/>
            <person name="Land M."/>
            <person name="Hauser L."/>
            <person name="Markowitz V."/>
            <person name="Cheng J.-F."/>
            <person name="Hugenholtz P."/>
            <person name="Woyke T."/>
            <person name="Wu D."/>
            <person name="Lang E."/>
            <person name="Kopitz M."/>
            <person name="Brambilla E."/>
            <person name="Klenk H.-P."/>
            <person name="Eisen J.A."/>
        </authorList>
    </citation>
    <scope>NUCLEOTIDE SEQUENCE [LARGE SCALE GENOMIC DNA]</scope>
    <source>
        <strain evidence="3">ATCC 51463 / DSM 15997 / CCUG 23171 / LMG 9086</strain>
    </source>
</reference>
<evidence type="ECO:0008006" key="4">
    <source>
        <dbReference type="Google" id="ProtNLM"/>
    </source>
</evidence>
<dbReference type="Pfam" id="PF12669">
    <property type="entry name" value="FeoB_associated"/>
    <property type="match status" value="1"/>
</dbReference>
<protein>
    <recommendedName>
        <fullName evidence="4">FeoB-associated Cys-rich membrane protein</fullName>
    </recommendedName>
</protein>
<name>I3ZZ66_ORNRL</name>
<dbReference type="EMBL" id="CP003283">
    <property type="protein sequence ID" value="AFL97000.1"/>
    <property type="molecule type" value="Genomic_DNA"/>
</dbReference>
<keyword evidence="1" id="KW-0472">Membrane</keyword>
<dbReference type="Proteomes" id="UP000006051">
    <property type="component" value="Chromosome"/>
</dbReference>
<sequence>MDLQIIIIAILFVLALIYLFRKTILPIFTKKSGCDKGCGCGGKEKKI</sequence>
<evidence type="ECO:0000256" key="1">
    <source>
        <dbReference type="SAM" id="Phobius"/>
    </source>
</evidence>